<dbReference type="GO" id="GO:0008541">
    <property type="term" value="C:proteasome regulatory particle, lid subcomplex"/>
    <property type="evidence" value="ECO:0007669"/>
    <property type="project" value="TreeGrafter"/>
</dbReference>
<evidence type="ECO:0000256" key="2">
    <source>
        <dbReference type="ARBA" id="ARBA00006207"/>
    </source>
</evidence>
<dbReference type="PANTHER" id="PTHR10539">
    <property type="entry name" value="26S PROTEASOME NON-ATPASE REGULATORY SUBUNIT 13"/>
    <property type="match status" value="1"/>
</dbReference>
<evidence type="ECO:0000313" key="10">
    <source>
        <dbReference type="Proteomes" id="UP000887572"/>
    </source>
</evidence>
<name>A0A914HVU4_GLORO</name>
<dbReference type="Pfam" id="PF01399">
    <property type="entry name" value="PCI"/>
    <property type="match status" value="1"/>
</dbReference>
<dbReference type="InterPro" id="IPR036390">
    <property type="entry name" value="WH_DNA-bd_sf"/>
</dbReference>
<evidence type="ECO:0000313" key="11">
    <source>
        <dbReference type="WBParaSite" id="Gr19_v10_g4245.t1"/>
    </source>
</evidence>
<evidence type="ECO:0000256" key="5">
    <source>
        <dbReference type="ARBA" id="ARBA00022942"/>
    </source>
</evidence>
<evidence type="ECO:0000256" key="4">
    <source>
        <dbReference type="ARBA" id="ARBA00015732"/>
    </source>
</evidence>
<comment type="similarity">
    <text evidence="2">Belongs to the proteasome subunit S11 family.</text>
</comment>
<comment type="subunit">
    <text evidence="3">Component of the 19S proteasome regulatory particle complex. The 26S proteasome consists of a 20S core particle (CP) and two 19S regulatory subunits (RP). The regulatory particle is made of a lid composed of 9 subunits including PSMD13, a base containing 6 ATPases and few additional components.</text>
</comment>
<protein>
    <recommendedName>
        <fullName evidence="4">26S proteasome non-ATPase regulatory subunit 13</fullName>
    </recommendedName>
    <alternativeName>
        <fullName evidence="6">26S proteasome regulatory subunit RPN9</fullName>
    </alternativeName>
    <alternativeName>
        <fullName evidence="8">26S proteasome regulatory subunit S11</fullName>
    </alternativeName>
    <alternativeName>
        <fullName evidence="7">26S proteasome regulatory subunit p40.5</fullName>
    </alternativeName>
</protein>
<evidence type="ECO:0000256" key="6">
    <source>
        <dbReference type="ARBA" id="ARBA00029749"/>
    </source>
</evidence>
<dbReference type="Pfam" id="PF22037">
    <property type="entry name" value="PSD13_N"/>
    <property type="match status" value="1"/>
</dbReference>
<feature type="domain" description="PCI" evidence="9">
    <location>
        <begin position="185"/>
        <end position="354"/>
    </location>
</feature>
<dbReference type="InterPro" id="IPR000717">
    <property type="entry name" value="PCI_dom"/>
</dbReference>
<dbReference type="PANTHER" id="PTHR10539:SF0">
    <property type="entry name" value="26S PROTEASOME NON-ATPASE REGULATORY SUBUNIT 13"/>
    <property type="match status" value="1"/>
</dbReference>
<keyword evidence="5" id="KW-0647">Proteasome</keyword>
<dbReference type="GO" id="GO:0005829">
    <property type="term" value="C:cytosol"/>
    <property type="evidence" value="ECO:0007669"/>
    <property type="project" value="TreeGrafter"/>
</dbReference>
<dbReference type="InterPro" id="IPR035298">
    <property type="entry name" value="PSMD13"/>
</dbReference>
<evidence type="ECO:0000256" key="8">
    <source>
        <dbReference type="ARBA" id="ARBA00032323"/>
    </source>
</evidence>
<sequence length="392" mass="44628">MTAERVEKYLKDQTGSDNPLVAEGFQNLMNLYINKLWNQLSQESSRLVCNSEFVLAVNLSQFYEEFVRDFERRIEPLQLIELVTLIAENIFAKDRQRAFDFLDNFDNVVKQDKRAIVRLQTSKIQLRLKDKPTPGASKCKDLPLVRKTLEETKVLLNQLVDVGLVHAAYYGCSAEYQHQMGDHKLYYEEALHYLGCEDIEGKLSAEQKRQQAEKLSIAALLGDNVYNFGELLAHPILNVLSGSAKEWLNEILNAVNAGDWNGFLKHKAKLVAEYSEAGQKIDALEQKLRLQCLIEMAHRLPAQRRDLNFGDIARVVRVDEDCVELLVMKAVANNLIDAKIDEPSRVVNVSWVQPRVLSSEQIRALAARTGDWCANIGSLKEELQLNTRDLTV</sequence>
<evidence type="ECO:0000256" key="7">
    <source>
        <dbReference type="ARBA" id="ARBA00031303"/>
    </source>
</evidence>
<evidence type="ECO:0000256" key="1">
    <source>
        <dbReference type="ARBA" id="ARBA00002362"/>
    </source>
</evidence>
<dbReference type="GO" id="GO:0005634">
    <property type="term" value="C:nucleus"/>
    <property type="evidence" value="ECO:0007669"/>
    <property type="project" value="TreeGrafter"/>
</dbReference>
<keyword evidence="10" id="KW-1185">Reference proteome</keyword>
<organism evidence="10 11">
    <name type="scientific">Globodera rostochiensis</name>
    <name type="common">Golden nematode worm</name>
    <name type="synonym">Heterodera rostochiensis</name>
    <dbReference type="NCBI Taxonomy" id="31243"/>
    <lineage>
        <taxon>Eukaryota</taxon>
        <taxon>Metazoa</taxon>
        <taxon>Ecdysozoa</taxon>
        <taxon>Nematoda</taxon>
        <taxon>Chromadorea</taxon>
        <taxon>Rhabditida</taxon>
        <taxon>Tylenchina</taxon>
        <taxon>Tylenchomorpha</taxon>
        <taxon>Tylenchoidea</taxon>
        <taxon>Heteroderidae</taxon>
        <taxon>Heteroderinae</taxon>
        <taxon>Globodera</taxon>
    </lineage>
</organism>
<dbReference type="Proteomes" id="UP000887572">
    <property type="component" value="Unplaced"/>
</dbReference>
<accession>A0A914HVU4</accession>
<dbReference type="WBParaSite" id="Gr19_v10_g4245.t1">
    <property type="protein sequence ID" value="Gr19_v10_g4245.t1"/>
    <property type="gene ID" value="Gr19_v10_g4245"/>
</dbReference>
<dbReference type="AlphaFoldDB" id="A0A914HVU4"/>
<evidence type="ECO:0000256" key="3">
    <source>
        <dbReference type="ARBA" id="ARBA00011441"/>
    </source>
</evidence>
<comment type="function">
    <text evidence="1">Component of the 26S proteasome, a multiprotein complex involved in the ATP-dependent degradation of ubiquitinated proteins. This complex plays a key role in the maintenance of protein homeostasis by removing misfolded or damaged proteins, which could impair cellular functions, and by removing proteins whose functions are no longer required. Therefore, the proteasome participates in numerous cellular processes, including cell cycle progression, apoptosis, or DNA damage repair.</text>
</comment>
<dbReference type="SUPFAM" id="SSF46785">
    <property type="entry name" value="Winged helix' DNA-binding domain"/>
    <property type="match status" value="1"/>
</dbReference>
<dbReference type="GO" id="GO:0006511">
    <property type="term" value="P:ubiquitin-dependent protein catabolic process"/>
    <property type="evidence" value="ECO:0007669"/>
    <property type="project" value="TreeGrafter"/>
</dbReference>
<evidence type="ECO:0000259" key="9">
    <source>
        <dbReference type="PROSITE" id="PS50250"/>
    </source>
</evidence>
<dbReference type="GO" id="GO:0005198">
    <property type="term" value="F:structural molecule activity"/>
    <property type="evidence" value="ECO:0007669"/>
    <property type="project" value="TreeGrafter"/>
</dbReference>
<proteinExistence type="inferred from homology"/>
<dbReference type="SMART" id="SM00088">
    <property type="entry name" value="PINT"/>
    <property type="match status" value="1"/>
</dbReference>
<dbReference type="InterPro" id="IPR054179">
    <property type="entry name" value="PSD13_N"/>
</dbReference>
<dbReference type="PROSITE" id="PS50250">
    <property type="entry name" value="PCI"/>
    <property type="match status" value="1"/>
</dbReference>
<reference evidence="11" key="1">
    <citation type="submission" date="2022-11" db="UniProtKB">
        <authorList>
            <consortium name="WormBaseParasite"/>
        </authorList>
    </citation>
    <scope>IDENTIFICATION</scope>
</reference>